<dbReference type="EC" id="2.7.1.39" evidence="3 13"/>
<keyword evidence="5 13" id="KW-0028">Amino-acid biosynthesis</keyword>
<dbReference type="InterPro" id="IPR014721">
    <property type="entry name" value="Ribsml_uS5_D2-typ_fold_subgr"/>
</dbReference>
<dbReference type="Gene3D" id="3.30.70.890">
    <property type="entry name" value="GHMP kinase, C-terminal domain"/>
    <property type="match status" value="1"/>
</dbReference>
<keyword evidence="8 13" id="KW-0547">Nucleotide-binding</keyword>
<organism evidence="16 17">
    <name type="scientific">Salinibacillus xinjiangensis</name>
    <dbReference type="NCBI Taxonomy" id="1229268"/>
    <lineage>
        <taxon>Bacteria</taxon>
        <taxon>Bacillati</taxon>
        <taxon>Bacillota</taxon>
        <taxon>Bacilli</taxon>
        <taxon>Bacillales</taxon>
        <taxon>Bacillaceae</taxon>
        <taxon>Salinibacillus</taxon>
    </lineage>
</organism>
<keyword evidence="13" id="KW-0963">Cytoplasm</keyword>
<dbReference type="PIRSF" id="PIRSF000676">
    <property type="entry name" value="Homoser_kin"/>
    <property type="match status" value="1"/>
</dbReference>
<evidence type="ECO:0000259" key="14">
    <source>
        <dbReference type="Pfam" id="PF00288"/>
    </source>
</evidence>
<proteinExistence type="inferred from homology"/>
<comment type="pathway">
    <text evidence="1 13">Amino-acid biosynthesis; L-threonine biosynthesis; L-threonine from L-aspartate: step 4/5.</text>
</comment>
<dbReference type="PANTHER" id="PTHR20861:SF1">
    <property type="entry name" value="HOMOSERINE KINASE"/>
    <property type="match status" value="1"/>
</dbReference>
<dbReference type="OrthoDB" id="9769912at2"/>
<evidence type="ECO:0000256" key="11">
    <source>
        <dbReference type="ARBA" id="ARBA00049375"/>
    </source>
</evidence>
<keyword evidence="6 13" id="KW-0808">Transferase</keyword>
<dbReference type="PROSITE" id="PS00627">
    <property type="entry name" value="GHMP_KINASES_ATP"/>
    <property type="match status" value="1"/>
</dbReference>
<comment type="caution">
    <text evidence="16">The sequence shown here is derived from an EMBL/GenBank/DDBJ whole genome shotgun (WGS) entry which is preliminary data.</text>
</comment>
<dbReference type="NCBIfam" id="TIGR00191">
    <property type="entry name" value="thrB"/>
    <property type="match status" value="1"/>
</dbReference>
<feature type="domain" description="GHMP kinase N-terminal" evidence="14">
    <location>
        <begin position="60"/>
        <end position="143"/>
    </location>
</feature>
<dbReference type="GO" id="GO:0005524">
    <property type="term" value="F:ATP binding"/>
    <property type="evidence" value="ECO:0007669"/>
    <property type="project" value="UniProtKB-UniRule"/>
</dbReference>
<dbReference type="InterPro" id="IPR013750">
    <property type="entry name" value="GHMP_kinase_C_dom"/>
</dbReference>
<dbReference type="Gene3D" id="3.30.230.10">
    <property type="match status" value="1"/>
</dbReference>
<feature type="binding site" evidence="13">
    <location>
        <begin position="90"/>
        <end position="100"/>
    </location>
    <ligand>
        <name>ATP</name>
        <dbReference type="ChEBI" id="CHEBI:30616"/>
    </ligand>
</feature>
<comment type="catalytic activity">
    <reaction evidence="11 13">
        <text>L-homoserine + ATP = O-phospho-L-homoserine + ADP + H(+)</text>
        <dbReference type="Rhea" id="RHEA:13985"/>
        <dbReference type="ChEBI" id="CHEBI:15378"/>
        <dbReference type="ChEBI" id="CHEBI:30616"/>
        <dbReference type="ChEBI" id="CHEBI:57476"/>
        <dbReference type="ChEBI" id="CHEBI:57590"/>
        <dbReference type="ChEBI" id="CHEBI:456216"/>
        <dbReference type="EC" id="2.7.1.39"/>
    </reaction>
</comment>
<keyword evidence="10 13" id="KW-0067">ATP-binding</keyword>
<evidence type="ECO:0000256" key="5">
    <source>
        <dbReference type="ARBA" id="ARBA00022605"/>
    </source>
</evidence>
<reference evidence="16 17" key="1">
    <citation type="submission" date="2019-11" db="EMBL/GenBank/DDBJ databases">
        <authorList>
            <person name="Li J."/>
        </authorList>
    </citation>
    <scope>NUCLEOTIDE SEQUENCE [LARGE SCALE GENOMIC DNA]</scope>
    <source>
        <strain evidence="16 17">J4</strain>
    </source>
</reference>
<dbReference type="Pfam" id="PF08544">
    <property type="entry name" value="GHMP_kinases_C"/>
    <property type="match status" value="1"/>
</dbReference>
<evidence type="ECO:0000256" key="8">
    <source>
        <dbReference type="ARBA" id="ARBA00022741"/>
    </source>
</evidence>
<evidence type="ECO:0000256" key="1">
    <source>
        <dbReference type="ARBA" id="ARBA00005015"/>
    </source>
</evidence>
<name>A0A6G1X2H2_9BACI</name>
<dbReference type="InterPro" id="IPR000870">
    <property type="entry name" value="Homoserine_kinase"/>
</dbReference>
<keyword evidence="7 13" id="KW-0791">Threonine biosynthesis</keyword>
<keyword evidence="9 13" id="KW-0418">Kinase</keyword>
<dbReference type="Proteomes" id="UP000480185">
    <property type="component" value="Unassembled WGS sequence"/>
</dbReference>
<evidence type="ECO:0000313" key="16">
    <source>
        <dbReference type="EMBL" id="MRG85181.1"/>
    </source>
</evidence>
<dbReference type="PRINTS" id="PR00958">
    <property type="entry name" value="HOMSERKINASE"/>
</dbReference>
<evidence type="ECO:0000259" key="15">
    <source>
        <dbReference type="Pfam" id="PF08544"/>
    </source>
</evidence>
<protein>
    <recommendedName>
        <fullName evidence="4 13">Homoserine kinase</fullName>
        <shortName evidence="13">HK</shortName>
        <shortName evidence="13">HSK</shortName>
        <ecNumber evidence="3 13">2.7.1.39</ecNumber>
    </recommendedName>
</protein>
<dbReference type="HAMAP" id="MF_00384">
    <property type="entry name" value="Homoser_kinase"/>
    <property type="match status" value="1"/>
</dbReference>
<evidence type="ECO:0000313" key="17">
    <source>
        <dbReference type="Proteomes" id="UP000480185"/>
    </source>
</evidence>
<dbReference type="PANTHER" id="PTHR20861">
    <property type="entry name" value="HOMOSERINE/4-DIPHOSPHOCYTIDYL-2-C-METHYL-D-ERYTHRITOL KINASE"/>
    <property type="match status" value="1"/>
</dbReference>
<evidence type="ECO:0000256" key="4">
    <source>
        <dbReference type="ARBA" id="ARBA00017858"/>
    </source>
</evidence>
<gene>
    <name evidence="13" type="primary">thrB</name>
    <name evidence="16" type="ORF">GH754_02430</name>
</gene>
<dbReference type="UniPathway" id="UPA00050">
    <property type="reaction ID" value="UER00064"/>
</dbReference>
<evidence type="ECO:0000256" key="3">
    <source>
        <dbReference type="ARBA" id="ARBA00012078"/>
    </source>
</evidence>
<comment type="subcellular location">
    <subcellularLocation>
        <location evidence="13">Cytoplasm</location>
    </subcellularLocation>
</comment>
<dbReference type="SUPFAM" id="SSF54211">
    <property type="entry name" value="Ribosomal protein S5 domain 2-like"/>
    <property type="match status" value="1"/>
</dbReference>
<evidence type="ECO:0000256" key="13">
    <source>
        <dbReference type="HAMAP-Rule" id="MF_00384"/>
    </source>
</evidence>
<comment type="function">
    <text evidence="12 13">Catalyzes the ATP-dependent phosphorylation of L-homoserine to L-homoserine phosphate.</text>
</comment>
<dbReference type="InterPro" id="IPR036554">
    <property type="entry name" value="GHMP_kinase_C_sf"/>
</dbReference>
<dbReference type="InterPro" id="IPR006203">
    <property type="entry name" value="GHMP_knse_ATP-bd_CS"/>
</dbReference>
<evidence type="ECO:0000256" key="6">
    <source>
        <dbReference type="ARBA" id="ARBA00022679"/>
    </source>
</evidence>
<accession>A0A6G1X2H2</accession>
<dbReference type="AlphaFoldDB" id="A0A6G1X2H2"/>
<dbReference type="RefSeq" id="WP_153727123.1">
    <property type="nucleotide sequence ID" value="NZ_WJNH01000001.1"/>
</dbReference>
<keyword evidence="17" id="KW-1185">Reference proteome</keyword>
<evidence type="ECO:0000256" key="12">
    <source>
        <dbReference type="ARBA" id="ARBA00049954"/>
    </source>
</evidence>
<sequence length="301" mass="33584">MRGNSFRIKVPGSTSNIGPGFDSIGIALDLYLTIECTPSDEWVFTQKDIDKQHLPTGKDNLLYQCASEVASKYGYHSLPPYHVSIDSDIPIARGLGSSGAITVAGVELANQVLNLQLPIEEKMLRATEMEGHPDNVCPSFVGGCVVGYYNQNQTSLHFTQKTDMEKVDFVAIIPPFELRTKTAREILPQELPFVQSIEGSAIGNVCTAAIFQENYTLLGELMEKDRFHQSYRKKLIPHYNRVLDLMKSVGAYGTFLSGAGPTMISICEKGLFEFEEHQWHNEFPEFEWRILKAAETGVVVE</sequence>
<evidence type="ECO:0000256" key="9">
    <source>
        <dbReference type="ARBA" id="ARBA00022777"/>
    </source>
</evidence>
<dbReference type="GO" id="GO:0009088">
    <property type="term" value="P:threonine biosynthetic process"/>
    <property type="evidence" value="ECO:0007669"/>
    <property type="project" value="UniProtKB-UniRule"/>
</dbReference>
<dbReference type="InterPro" id="IPR020568">
    <property type="entry name" value="Ribosomal_Su5_D2-typ_SF"/>
</dbReference>
<evidence type="ECO:0000256" key="10">
    <source>
        <dbReference type="ARBA" id="ARBA00022840"/>
    </source>
</evidence>
<feature type="domain" description="GHMP kinase C-terminal" evidence="15">
    <location>
        <begin position="209"/>
        <end position="281"/>
    </location>
</feature>
<evidence type="ECO:0000256" key="7">
    <source>
        <dbReference type="ARBA" id="ARBA00022697"/>
    </source>
</evidence>
<dbReference type="SUPFAM" id="SSF55060">
    <property type="entry name" value="GHMP Kinase, C-terminal domain"/>
    <property type="match status" value="1"/>
</dbReference>
<dbReference type="Pfam" id="PF00288">
    <property type="entry name" value="GHMP_kinases_N"/>
    <property type="match status" value="1"/>
</dbReference>
<dbReference type="GO" id="GO:0005737">
    <property type="term" value="C:cytoplasm"/>
    <property type="evidence" value="ECO:0007669"/>
    <property type="project" value="UniProtKB-SubCell"/>
</dbReference>
<dbReference type="InterPro" id="IPR006204">
    <property type="entry name" value="GHMP_kinase_N_dom"/>
</dbReference>
<comment type="similarity">
    <text evidence="2 13">Belongs to the GHMP kinase family. Homoserine kinase subfamily.</text>
</comment>
<dbReference type="GO" id="GO:0004413">
    <property type="term" value="F:homoserine kinase activity"/>
    <property type="evidence" value="ECO:0007669"/>
    <property type="project" value="UniProtKB-UniRule"/>
</dbReference>
<evidence type="ECO:0000256" key="2">
    <source>
        <dbReference type="ARBA" id="ARBA00007370"/>
    </source>
</evidence>
<dbReference type="EMBL" id="WJNH01000001">
    <property type="protein sequence ID" value="MRG85181.1"/>
    <property type="molecule type" value="Genomic_DNA"/>
</dbReference>